<sequence>MPGASPMSAYSSQRKVIDTDIAVPELELDSLLHCSLSGLMIIRVFVESWCSGRLLSEAKPLIEVARLLGHGSSTQRALSWKNMRVASPEKGMIFSIYFLLRSLRALLEAQSIVHVRNMTIICRASLCEYGAHLLSSLL</sequence>
<protein>
    <submittedName>
        <fullName evidence="1">Uncharacterized protein</fullName>
    </submittedName>
</protein>
<evidence type="ECO:0000313" key="1">
    <source>
        <dbReference type="EMBL" id="KMP05761.1"/>
    </source>
</evidence>
<dbReference type="Proteomes" id="UP000054565">
    <property type="component" value="Unassembled WGS sequence"/>
</dbReference>
<organism evidence="1 2">
    <name type="scientific">Coccidioides immitis RMSCC 2394</name>
    <dbReference type="NCBI Taxonomy" id="404692"/>
    <lineage>
        <taxon>Eukaryota</taxon>
        <taxon>Fungi</taxon>
        <taxon>Dikarya</taxon>
        <taxon>Ascomycota</taxon>
        <taxon>Pezizomycotina</taxon>
        <taxon>Eurotiomycetes</taxon>
        <taxon>Eurotiomycetidae</taxon>
        <taxon>Onygenales</taxon>
        <taxon>Onygenaceae</taxon>
        <taxon>Coccidioides</taxon>
    </lineage>
</organism>
<dbReference type="EMBL" id="DS028095">
    <property type="protein sequence ID" value="KMP05761.1"/>
    <property type="molecule type" value="Genomic_DNA"/>
</dbReference>
<reference evidence="2" key="1">
    <citation type="journal article" date="2010" name="Genome Res.">
        <title>Population genomic sequencing of Coccidioides fungi reveals recent hybridization and transposon control.</title>
        <authorList>
            <person name="Neafsey D.E."/>
            <person name="Barker B.M."/>
            <person name="Sharpton T.J."/>
            <person name="Stajich J.E."/>
            <person name="Park D.J."/>
            <person name="Whiston E."/>
            <person name="Hung C.-Y."/>
            <person name="McMahan C."/>
            <person name="White J."/>
            <person name="Sykes S."/>
            <person name="Heiman D."/>
            <person name="Young S."/>
            <person name="Zeng Q."/>
            <person name="Abouelleil A."/>
            <person name="Aftuck L."/>
            <person name="Bessette D."/>
            <person name="Brown A."/>
            <person name="FitzGerald M."/>
            <person name="Lui A."/>
            <person name="Macdonald J.P."/>
            <person name="Priest M."/>
            <person name="Orbach M.J."/>
            <person name="Galgiani J.N."/>
            <person name="Kirkland T.N."/>
            <person name="Cole G.T."/>
            <person name="Birren B.W."/>
            <person name="Henn M.R."/>
            <person name="Taylor J.W."/>
            <person name="Rounsley S.D."/>
        </authorList>
    </citation>
    <scope>NUCLEOTIDE SEQUENCE [LARGE SCALE GENOMIC DNA]</scope>
    <source>
        <strain evidence="2">RMSCC 2394</strain>
    </source>
</reference>
<dbReference type="AlphaFoldDB" id="A0A0J6YAN5"/>
<accession>A0A0J6YAN5</accession>
<evidence type="ECO:0000313" key="2">
    <source>
        <dbReference type="Proteomes" id="UP000054565"/>
    </source>
</evidence>
<proteinExistence type="predicted"/>
<name>A0A0J6YAN5_COCIT</name>
<gene>
    <name evidence="1" type="ORF">CIRG_05442</name>
</gene>